<evidence type="ECO:0000256" key="1">
    <source>
        <dbReference type="ARBA" id="ARBA00006484"/>
    </source>
</evidence>
<protein>
    <submittedName>
        <fullName evidence="3">SDR family oxidoreductase</fullName>
    </submittedName>
</protein>
<dbReference type="PROSITE" id="PS00061">
    <property type="entry name" value="ADH_SHORT"/>
    <property type="match status" value="1"/>
</dbReference>
<comment type="similarity">
    <text evidence="1">Belongs to the short-chain dehydrogenases/reductases (SDR) family.</text>
</comment>
<dbReference type="InterPro" id="IPR002347">
    <property type="entry name" value="SDR_fam"/>
</dbReference>
<name>A0ABS6SD53_9SPHN</name>
<sequence length="250" mass="26423">MKLALVTGGTQRLGAAIAAELAAHGWALALHYRSAPEPTPELAQAVAKASIRSATFPADLSEEGSESKLIADVTAHFETPPTLLINNASLFGADRLDNTGIDDLMRHYRVNTAAPTMLAKAFVAQLRMSGDRGAIVNMLDQRLAQPHGDNLAYTMSKFALAGLTEILARTLAPDVRVNSVAPGLTIPTSAYNDAALQRARAAMPLARLPQPEEIARAVAFLAESESITGESIAVDGGARHVSFGRDFNAI</sequence>
<evidence type="ECO:0000313" key="4">
    <source>
        <dbReference type="Proteomes" id="UP000722336"/>
    </source>
</evidence>
<keyword evidence="2" id="KW-0560">Oxidoreductase</keyword>
<organism evidence="3 4">
    <name type="scientific">Pacificimonas pallii</name>
    <dbReference type="NCBI Taxonomy" id="2827236"/>
    <lineage>
        <taxon>Bacteria</taxon>
        <taxon>Pseudomonadati</taxon>
        <taxon>Pseudomonadota</taxon>
        <taxon>Alphaproteobacteria</taxon>
        <taxon>Sphingomonadales</taxon>
        <taxon>Sphingosinicellaceae</taxon>
        <taxon>Pacificimonas</taxon>
    </lineage>
</organism>
<dbReference type="RefSeq" id="WP_218444954.1">
    <property type="nucleotide sequence ID" value="NZ_JAGSPA010000002.1"/>
</dbReference>
<dbReference type="Pfam" id="PF13561">
    <property type="entry name" value="adh_short_C2"/>
    <property type="match status" value="1"/>
</dbReference>
<accession>A0ABS6SD53</accession>
<proteinExistence type="inferred from homology"/>
<dbReference type="PANTHER" id="PTHR43639">
    <property type="entry name" value="OXIDOREDUCTASE, SHORT-CHAIN DEHYDROGENASE/REDUCTASE FAMILY (AFU_ORTHOLOGUE AFUA_5G02870)"/>
    <property type="match status" value="1"/>
</dbReference>
<comment type="caution">
    <text evidence="3">The sequence shown here is derived from an EMBL/GenBank/DDBJ whole genome shotgun (WGS) entry which is preliminary data.</text>
</comment>
<evidence type="ECO:0000256" key="2">
    <source>
        <dbReference type="ARBA" id="ARBA00023002"/>
    </source>
</evidence>
<keyword evidence="4" id="KW-1185">Reference proteome</keyword>
<dbReference type="EMBL" id="JAGSPA010000002">
    <property type="protein sequence ID" value="MBV7256347.1"/>
    <property type="molecule type" value="Genomic_DNA"/>
</dbReference>
<dbReference type="InterPro" id="IPR020904">
    <property type="entry name" value="Sc_DH/Rdtase_CS"/>
</dbReference>
<dbReference type="Proteomes" id="UP000722336">
    <property type="component" value="Unassembled WGS sequence"/>
</dbReference>
<gene>
    <name evidence="3" type="ORF">KCG44_06050</name>
</gene>
<reference evidence="3 4" key="1">
    <citation type="submission" date="2021-04" db="EMBL/GenBank/DDBJ databases">
        <authorList>
            <person name="Pira H."/>
            <person name="Risdian C."/>
            <person name="Wink J."/>
        </authorList>
    </citation>
    <scope>NUCLEOTIDE SEQUENCE [LARGE SCALE GENOMIC DNA]</scope>
    <source>
        <strain evidence="3 4">WHA3</strain>
    </source>
</reference>
<evidence type="ECO:0000313" key="3">
    <source>
        <dbReference type="EMBL" id="MBV7256347.1"/>
    </source>
</evidence>
<dbReference type="PANTHER" id="PTHR43639:SF1">
    <property type="entry name" value="SHORT-CHAIN DEHYDROGENASE_REDUCTASE FAMILY PROTEIN"/>
    <property type="match status" value="1"/>
</dbReference>